<feature type="region of interest" description="Disordered" evidence="1">
    <location>
        <begin position="109"/>
        <end position="150"/>
    </location>
</feature>
<dbReference type="AlphaFoldDB" id="A0A2T7T959"/>
<sequence length="150" mass="15905">MGKGGFAALEAVGMVITALAVQTVIRGPLDQDSELLWGIFNWVPGGLGGQVILLGFIALVAMMSGGWADIRRETGQRTSQWFRGIPQPRDGLTPSGTTHSLLRHHLKNTETQSRAERMGPVARSGTGPHGGTRPGDGDALFNHGTQPGRV</sequence>
<evidence type="ECO:0000313" key="3">
    <source>
        <dbReference type="EMBL" id="PVE11642.1"/>
    </source>
</evidence>
<keyword evidence="2" id="KW-1133">Transmembrane helix</keyword>
<organism evidence="3 4">
    <name type="scientific">Streptomyces scopuliridis RB72</name>
    <dbReference type="NCBI Taxonomy" id="1440053"/>
    <lineage>
        <taxon>Bacteria</taxon>
        <taxon>Bacillati</taxon>
        <taxon>Actinomycetota</taxon>
        <taxon>Actinomycetes</taxon>
        <taxon>Kitasatosporales</taxon>
        <taxon>Streptomycetaceae</taxon>
        <taxon>Streptomyces</taxon>
    </lineage>
</organism>
<reference evidence="3 4" key="1">
    <citation type="submission" date="2013-12" db="EMBL/GenBank/DDBJ databases">
        <title>Annotated genome of Streptomyces scopuliridis.</title>
        <authorList>
            <person name="Olson J.B."/>
        </authorList>
    </citation>
    <scope>NUCLEOTIDE SEQUENCE [LARGE SCALE GENOMIC DNA]</scope>
    <source>
        <strain evidence="3 4">RB72</strain>
    </source>
</reference>
<dbReference type="Proteomes" id="UP000245992">
    <property type="component" value="Unassembled WGS sequence"/>
</dbReference>
<evidence type="ECO:0000313" key="4">
    <source>
        <dbReference type="Proteomes" id="UP000245992"/>
    </source>
</evidence>
<dbReference type="EMBL" id="AZSP01000133">
    <property type="protein sequence ID" value="PVE11642.1"/>
    <property type="molecule type" value="Genomic_DNA"/>
</dbReference>
<evidence type="ECO:0000256" key="2">
    <source>
        <dbReference type="SAM" id="Phobius"/>
    </source>
</evidence>
<keyword evidence="4" id="KW-1185">Reference proteome</keyword>
<feature type="transmembrane region" description="Helical" evidence="2">
    <location>
        <begin position="7"/>
        <end position="25"/>
    </location>
</feature>
<accession>A0A2T7T959</accession>
<feature type="transmembrane region" description="Helical" evidence="2">
    <location>
        <begin position="45"/>
        <end position="68"/>
    </location>
</feature>
<keyword evidence="2" id="KW-0472">Membrane</keyword>
<keyword evidence="2" id="KW-0812">Transmembrane</keyword>
<comment type="caution">
    <text evidence="3">The sequence shown here is derived from an EMBL/GenBank/DDBJ whole genome shotgun (WGS) entry which is preliminary data.</text>
</comment>
<gene>
    <name evidence="3" type="ORF">Y717_31235</name>
</gene>
<protein>
    <submittedName>
        <fullName evidence="3">Uncharacterized protein</fullName>
    </submittedName>
</protein>
<name>A0A2T7T959_9ACTN</name>
<evidence type="ECO:0000256" key="1">
    <source>
        <dbReference type="SAM" id="MobiDB-lite"/>
    </source>
</evidence>
<proteinExistence type="predicted"/>
<dbReference type="STRING" id="1440053.GCA_000718095_02186"/>